<gene>
    <name evidence="6" type="ORF">EGW08_013048</name>
</gene>
<dbReference type="OrthoDB" id="10257567at2759"/>
<dbReference type="GO" id="GO:0006891">
    <property type="term" value="P:intra-Golgi vesicle-mediated transport"/>
    <property type="evidence" value="ECO:0007669"/>
    <property type="project" value="InterPro"/>
</dbReference>
<dbReference type="STRING" id="188477.A0A433TCG3"/>
<dbReference type="InterPro" id="IPR012955">
    <property type="entry name" value="CASP_C"/>
</dbReference>
<evidence type="ECO:0000313" key="7">
    <source>
        <dbReference type="Proteomes" id="UP000271974"/>
    </source>
</evidence>
<dbReference type="EMBL" id="RQTK01000465">
    <property type="protein sequence ID" value="RUS79190.1"/>
    <property type="molecule type" value="Genomic_DNA"/>
</dbReference>
<evidence type="ECO:0000256" key="2">
    <source>
        <dbReference type="SAM" id="Coils"/>
    </source>
</evidence>
<keyword evidence="7" id="KW-1185">Reference proteome</keyword>
<protein>
    <submittedName>
        <fullName evidence="6">Uncharacterized protein</fullName>
    </submittedName>
</protein>
<feature type="transmembrane region" description="Helical" evidence="3">
    <location>
        <begin position="312"/>
        <end position="330"/>
    </location>
</feature>
<keyword evidence="1 2" id="KW-0175">Coiled coil</keyword>
<dbReference type="GO" id="GO:0000139">
    <property type="term" value="C:Golgi membrane"/>
    <property type="evidence" value="ECO:0007669"/>
    <property type="project" value="InterPro"/>
</dbReference>
<evidence type="ECO:0000259" key="5">
    <source>
        <dbReference type="Pfam" id="PF24784"/>
    </source>
</evidence>
<dbReference type="InterPro" id="IPR057626">
    <property type="entry name" value="S-S_Temptin"/>
</dbReference>
<organism evidence="6 7">
    <name type="scientific">Elysia chlorotica</name>
    <name type="common">Eastern emerald elysia</name>
    <name type="synonym">Sea slug</name>
    <dbReference type="NCBI Taxonomy" id="188477"/>
    <lineage>
        <taxon>Eukaryota</taxon>
        <taxon>Metazoa</taxon>
        <taxon>Spiralia</taxon>
        <taxon>Lophotrochozoa</taxon>
        <taxon>Mollusca</taxon>
        <taxon>Gastropoda</taxon>
        <taxon>Heterobranchia</taxon>
        <taxon>Euthyneura</taxon>
        <taxon>Panpulmonata</taxon>
        <taxon>Sacoglossa</taxon>
        <taxon>Placobranchoidea</taxon>
        <taxon>Plakobranchidae</taxon>
        <taxon>Elysia</taxon>
    </lineage>
</organism>
<proteinExistence type="predicted"/>
<keyword evidence="3" id="KW-0812">Transmembrane</keyword>
<feature type="domain" description="Temptin Cys/Cys disulfide" evidence="5">
    <location>
        <begin position="128"/>
        <end position="180"/>
    </location>
</feature>
<evidence type="ECO:0000256" key="1">
    <source>
        <dbReference type="ARBA" id="ARBA00023054"/>
    </source>
</evidence>
<comment type="caution">
    <text evidence="6">The sequence shown here is derived from an EMBL/GenBank/DDBJ whole genome shotgun (WGS) entry which is preliminary data.</text>
</comment>
<reference evidence="6 7" key="1">
    <citation type="submission" date="2019-01" db="EMBL/GenBank/DDBJ databases">
        <title>A draft genome assembly of the solar-powered sea slug Elysia chlorotica.</title>
        <authorList>
            <person name="Cai H."/>
            <person name="Li Q."/>
            <person name="Fang X."/>
            <person name="Li J."/>
            <person name="Curtis N.E."/>
            <person name="Altenburger A."/>
            <person name="Shibata T."/>
            <person name="Feng M."/>
            <person name="Maeda T."/>
            <person name="Schwartz J.A."/>
            <person name="Shigenobu S."/>
            <person name="Lundholm N."/>
            <person name="Nishiyama T."/>
            <person name="Yang H."/>
            <person name="Hasebe M."/>
            <person name="Li S."/>
            <person name="Pierce S.K."/>
            <person name="Wang J."/>
        </authorList>
    </citation>
    <scope>NUCLEOTIDE SEQUENCE [LARGE SCALE GENOMIC DNA]</scope>
    <source>
        <strain evidence="6">EC2010</strain>
        <tissue evidence="6">Whole organism of an adult</tissue>
    </source>
</reference>
<dbReference type="Pfam" id="PF08172">
    <property type="entry name" value="CASP_C"/>
    <property type="match status" value="1"/>
</dbReference>
<keyword evidence="3" id="KW-1133">Transmembrane helix</keyword>
<sequence length="400" mass="45389">MRQKSWSPHIYLFLESLKFIRQQVRKLQEDYRDAVTTLHEQKSLITQLEEDLRNVHALSSMFRGDAEGEPGPPDANSEAMASIVKEMSPALPSPTTGEGIGVVVGSGGVYGVLKLQIFLVALAIGSSQAYMTFQNQIPNGNQVPHPCKANFMWPGVGHENRLGGGVNNQFGLDFKDAGYWVSDEGDHGIKSAADSLLPIVQSQRERYRIRAQELEAQTLSQQQQVTVLQNEMDKLRSDNVKLYEKIRFLQSYPVKGGATDDVTSSYSSQYEERLDPFTSFSRKERQRRYLELKPYDKITLSMGRLIMGNKTARAFAFFYTLILHLLVFLVRRAHDKGAWSTGLWPRQLDSYKLPTFSLYTTGVLEVANSFGQCYDGCEIARDRERWRSVASNLRKEKEPR</sequence>
<dbReference type="Pfam" id="PF24784">
    <property type="entry name" value="Temptin_C"/>
    <property type="match status" value="1"/>
</dbReference>
<name>A0A433TCG3_ELYCH</name>
<dbReference type="PANTHER" id="PTHR14043">
    <property type="entry name" value="CCAAT DISPLACEMENT PROTEIN-RELATED"/>
    <property type="match status" value="1"/>
</dbReference>
<evidence type="ECO:0000259" key="4">
    <source>
        <dbReference type="Pfam" id="PF08172"/>
    </source>
</evidence>
<feature type="coiled-coil region" evidence="2">
    <location>
        <begin position="197"/>
        <end position="245"/>
    </location>
</feature>
<feature type="domain" description="CASP C-terminal" evidence="4">
    <location>
        <begin position="190"/>
        <end position="330"/>
    </location>
</feature>
<evidence type="ECO:0000256" key="3">
    <source>
        <dbReference type="SAM" id="Phobius"/>
    </source>
</evidence>
<dbReference type="PANTHER" id="PTHR14043:SF17">
    <property type="entry name" value="PROTEIN CASP"/>
    <property type="match status" value="1"/>
</dbReference>
<evidence type="ECO:0000313" key="6">
    <source>
        <dbReference type="EMBL" id="RUS79190.1"/>
    </source>
</evidence>
<dbReference type="AlphaFoldDB" id="A0A433TCG3"/>
<accession>A0A433TCG3</accession>
<dbReference type="Proteomes" id="UP000271974">
    <property type="component" value="Unassembled WGS sequence"/>
</dbReference>
<keyword evidence="3" id="KW-0472">Membrane</keyword>